<evidence type="ECO:0000313" key="13">
    <source>
        <dbReference type="EMBL" id="CAL4191167.1"/>
    </source>
</evidence>
<evidence type="ECO:0000256" key="11">
    <source>
        <dbReference type="SAM" id="Phobius"/>
    </source>
</evidence>
<evidence type="ECO:0000256" key="3">
    <source>
        <dbReference type="ARBA" id="ARBA00022475"/>
    </source>
</evidence>
<keyword evidence="14" id="KW-1185">Reference proteome</keyword>
<sequence length="171" mass="19474">EFTPGHGWLRGGYKCRCKDGFYPRHHRNGEHFNGSLVEVAWASKMQHGSGTYDLLYVCLSCPPGCGTCEDDTPCLANYNWTFRIALLTISCSCIVMTLIVMAMVYRYRNVKVFRLASPIFLCVCLTGCIIMYLEMAAIFPVLDKYSCIATKWSRHMGFCTTFSALLMKTWR</sequence>
<evidence type="ECO:0000256" key="2">
    <source>
        <dbReference type="ARBA" id="ARBA00007242"/>
    </source>
</evidence>
<evidence type="ECO:0000313" key="14">
    <source>
        <dbReference type="Proteomes" id="UP001497623"/>
    </source>
</evidence>
<protein>
    <recommendedName>
        <fullName evidence="12">G-protein coupled receptors family 3 profile domain-containing protein</fullName>
    </recommendedName>
</protein>
<proteinExistence type="inferred from homology"/>
<dbReference type="EMBL" id="CAXKWB010067593">
    <property type="protein sequence ID" value="CAL4191167.1"/>
    <property type="molecule type" value="Genomic_DNA"/>
</dbReference>
<evidence type="ECO:0000256" key="6">
    <source>
        <dbReference type="ARBA" id="ARBA00023040"/>
    </source>
</evidence>
<comment type="subcellular location">
    <subcellularLocation>
        <location evidence="1">Cell membrane</location>
        <topology evidence="1">Multi-pass membrane protein</topology>
    </subcellularLocation>
</comment>
<keyword evidence="10" id="KW-0807">Transducer</keyword>
<feature type="transmembrane region" description="Helical" evidence="11">
    <location>
        <begin position="112"/>
        <end position="132"/>
    </location>
</feature>
<dbReference type="InterPro" id="IPR043458">
    <property type="entry name" value="GPR158/179"/>
</dbReference>
<feature type="domain" description="G-protein coupled receptors family 3 profile" evidence="12">
    <location>
        <begin position="82"/>
        <end position="171"/>
    </location>
</feature>
<evidence type="ECO:0000259" key="12">
    <source>
        <dbReference type="PROSITE" id="PS50259"/>
    </source>
</evidence>
<dbReference type="PANTHER" id="PTHR32546:SF16">
    <property type="entry name" value="G-PROTEIN COUPLED RECEPTOR CG31760-RELATED"/>
    <property type="match status" value="1"/>
</dbReference>
<dbReference type="Pfam" id="PF00003">
    <property type="entry name" value="7tm_3"/>
    <property type="match status" value="1"/>
</dbReference>
<dbReference type="GO" id="GO:0005886">
    <property type="term" value="C:plasma membrane"/>
    <property type="evidence" value="ECO:0007669"/>
    <property type="project" value="UniProtKB-SubCell"/>
</dbReference>
<feature type="non-terminal residue" evidence="13">
    <location>
        <position position="1"/>
    </location>
</feature>
<accession>A0AAV2SJW2</accession>
<dbReference type="GO" id="GO:0004930">
    <property type="term" value="F:G protein-coupled receptor activity"/>
    <property type="evidence" value="ECO:0007669"/>
    <property type="project" value="UniProtKB-KW"/>
</dbReference>
<evidence type="ECO:0000256" key="9">
    <source>
        <dbReference type="ARBA" id="ARBA00023180"/>
    </source>
</evidence>
<keyword evidence="9" id="KW-0325">Glycoprotein</keyword>
<dbReference type="AlphaFoldDB" id="A0AAV2SJW2"/>
<dbReference type="InterPro" id="IPR017978">
    <property type="entry name" value="GPCR_3_C"/>
</dbReference>
<evidence type="ECO:0000256" key="4">
    <source>
        <dbReference type="ARBA" id="ARBA00022692"/>
    </source>
</evidence>
<keyword evidence="8" id="KW-0675">Receptor</keyword>
<reference evidence="13 14" key="1">
    <citation type="submission" date="2024-05" db="EMBL/GenBank/DDBJ databases">
        <authorList>
            <person name="Wallberg A."/>
        </authorList>
    </citation>
    <scope>NUCLEOTIDE SEQUENCE [LARGE SCALE GENOMIC DNA]</scope>
</reference>
<name>A0AAV2SJW2_MEGNR</name>
<feature type="transmembrane region" description="Helical" evidence="11">
    <location>
        <begin position="80"/>
        <end position="105"/>
    </location>
</feature>
<keyword evidence="7 11" id="KW-0472">Membrane</keyword>
<keyword evidence="4 11" id="KW-0812">Transmembrane</keyword>
<evidence type="ECO:0000256" key="10">
    <source>
        <dbReference type="ARBA" id="ARBA00023224"/>
    </source>
</evidence>
<keyword evidence="3" id="KW-1003">Cell membrane</keyword>
<gene>
    <name evidence="13" type="ORF">MNOR_LOCUS36565</name>
</gene>
<evidence type="ECO:0000256" key="1">
    <source>
        <dbReference type="ARBA" id="ARBA00004651"/>
    </source>
</evidence>
<dbReference type="PROSITE" id="PS50259">
    <property type="entry name" value="G_PROTEIN_RECEP_F3_4"/>
    <property type="match status" value="1"/>
</dbReference>
<dbReference type="Proteomes" id="UP001497623">
    <property type="component" value="Unassembled WGS sequence"/>
</dbReference>
<dbReference type="PANTHER" id="PTHR32546">
    <property type="entry name" value="G-PROTEIN COUPLED RECEPTOR 158-RELATED"/>
    <property type="match status" value="1"/>
</dbReference>
<comment type="caution">
    <text evidence="13">The sequence shown here is derived from an EMBL/GenBank/DDBJ whole genome shotgun (WGS) entry which is preliminary data.</text>
</comment>
<evidence type="ECO:0000256" key="5">
    <source>
        <dbReference type="ARBA" id="ARBA00022989"/>
    </source>
</evidence>
<comment type="similarity">
    <text evidence="2">Belongs to the G-protein coupled receptor 3 family.</text>
</comment>
<feature type="non-terminal residue" evidence="13">
    <location>
        <position position="171"/>
    </location>
</feature>
<keyword evidence="5 11" id="KW-1133">Transmembrane helix</keyword>
<keyword evidence="6" id="KW-0297">G-protein coupled receptor</keyword>
<evidence type="ECO:0000256" key="7">
    <source>
        <dbReference type="ARBA" id="ARBA00023136"/>
    </source>
</evidence>
<organism evidence="13 14">
    <name type="scientific">Meganyctiphanes norvegica</name>
    <name type="common">Northern krill</name>
    <name type="synonym">Thysanopoda norvegica</name>
    <dbReference type="NCBI Taxonomy" id="48144"/>
    <lineage>
        <taxon>Eukaryota</taxon>
        <taxon>Metazoa</taxon>
        <taxon>Ecdysozoa</taxon>
        <taxon>Arthropoda</taxon>
        <taxon>Crustacea</taxon>
        <taxon>Multicrustacea</taxon>
        <taxon>Malacostraca</taxon>
        <taxon>Eumalacostraca</taxon>
        <taxon>Eucarida</taxon>
        <taxon>Euphausiacea</taxon>
        <taxon>Euphausiidae</taxon>
        <taxon>Meganyctiphanes</taxon>
    </lineage>
</organism>
<evidence type="ECO:0000256" key="8">
    <source>
        <dbReference type="ARBA" id="ARBA00023170"/>
    </source>
</evidence>